<evidence type="ECO:0000313" key="3">
    <source>
        <dbReference type="Proteomes" id="UP000053029"/>
    </source>
</evidence>
<name>A0A0D2FHY8_9EURO</name>
<evidence type="ECO:0000313" key="2">
    <source>
        <dbReference type="EMBL" id="KIW86307.1"/>
    </source>
</evidence>
<dbReference type="HOGENOM" id="CLU_2440893_0_0_1"/>
<dbReference type="EMBL" id="KN846969">
    <property type="protein sequence ID" value="KIW86307.1"/>
    <property type="molecule type" value="Genomic_DNA"/>
</dbReference>
<dbReference type="VEuPathDB" id="FungiDB:Z517_01703"/>
<dbReference type="Proteomes" id="UP000053029">
    <property type="component" value="Unassembled WGS sequence"/>
</dbReference>
<evidence type="ECO:0000256" key="1">
    <source>
        <dbReference type="SAM" id="MobiDB-lite"/>
    </source>
</evidence>
<dbReference type="GeneID" id="25301193"/>
<feature type="compositionally biased region" description="Pro residues" evidence="1">
    <location>
        <begin position="79"/>
        <end position="90"/>
    </location>
</feature>
<keyword evidence="3" id="KW-1185">Reference proteome</keyword>
<dbReference type="RefSeq" id="XP_013290115.1">
    <property type="nucleotide sequence ID" value="XM_013434661.1"/>
</dbReference>
<dbReference type="AlphaFoldDB" id="A0A0D2FHY8"/>
<accession>A0A0D2FHY8</accession>
<reference evidence="2 3" key="1">
    <citation type="submission" date="2015-01" db="EMBL/GenBank/DDBJ databases">
        <title>The Genome Sequence of Fonsecaea pedrosoi CBS 271.37.</title>
        <authorList>
            <consortium name="The Broad Institute Genomics Platform"/>
            <person name="Cuomo C."/>
            <person name="de Hoog S."/>
            <person name="Gorbushina A."/>
            <person name="Stielow B."/>
            <person name="Teixiera M."/>
            <person name="Abouelleil A."/>
            <person name="Chapman S.B."/>
            <person name="Priest M."/>
            <person name="Young S.K."/>
            <person name="Wortman J."/>
            <person name="Nusbaum C."/>
            <person name="Birren B."/>
        </authorList>
    </citation>
    <scope>NUCLEOTIDE SEQUENCE [LARGE SCALE GENOMIC DNA]</scope>
    <source>
        <strain evidence="2 3">CBS 271.37</strain>
    </source>
</reference>
<protein>
    <submittedName>
        <fullName evidence="2">Uncharacterized protein</fullName>
    </submittedName>
</protein>
<feature type="region of interest" description="Disordered" evidence="1">
    <location>
        <begin position="1"/>
        <end position="90"/>
    </location>
</feature>
<organism evidence="2 3">
    <name type="scientific">Fonsecaea pedrosoi CBS 271.37</name>
    <dbReference type="NCBI Taxonomy" id="1442368"/>
    <lineage>
        <taxon>Eukaryota</taxon>
        <taxon>Fungi</taxon>
        <taxon>Dikarya</taxon>
        <taxon>Ascomycota</taxon>
        <taxon>Pezizomycotina</taxon>
        <taxon>Eurotiomycetes</taxon>
        <taxon>Chaetothyriomycetidae</taxon>
        <taxon>Chaetothyriales</taxon>
        <taxon>Herpotrichiellaceae</taxon>
        <taxon>Fonsecaea</taxon>
    </lineage>
</organism>
<proteinExistence type="predicted"/>
<gene>
    <name evidence="2" type="ORF">Z517_01703</name>
</gene>
<sequence>MADTRSWIRSPDEQSNAVLCASSRLPTPPPGLRAGPTARPESFKLMMSPIDPHTRTAPCAGPGMDKPVSGIFTIDPIRPDTPPPEPQGSS</sequence>